<dbReference type="GO" id="GO:0005509">
    <property type="term" value="F:calcium ion binding"/>
    <property type="evidence" value="ECO:0007669"/>
    <property type="project" value="InterPro"/>
</dbReference>
<proteinExistence type="predicted"/>
<dbReference type="EMBL" id="JH993000">
    <property type="protein sequence ID" value="EKX45154.1"/>
    <property type="molecule type" value="Genomic_DNA"/>
</dbReference>
<keyword evidence="6" id="KW-1185">Reference proteome</keyword>
<dbReference type="Pfam" id="PF13499">
    <property type="entry name" value="EF-hand_7"/>
    <property type="match status" value="2"/>
</dbReference>
<evidence type="ECO:0000256" key="2">
    <source>
        <dbReference type="ARBA" id="ARBA00022837"/>
    </source>
</evidence>
<keyword evidence="1" id="KW-0677">Repeat</keyword>
<dbReference type="InterPro" id="IPR018247">
    <property type="entry name" value="EF_Hand_1_Ca_BS"/>
</dbReference>
<dbReference type="InterPro" id="IPR050145">
    <property type="entry name" value="Centrin_CML-like"/>
</dbReference>
<dbReference type="PROSITE" id="PS00018">
    <property type="entry name" value="EF_HAND_1"/>
    <property type="match status" value="3"/>
</dbReference>
<dbReference type="CDD" id="cd00051">
    <property type="entry name" value="EFh"/>
    <property type="match status" value="1"/>
</dbReference>
<dbReference type="InterPro" id="IPR002048">
    <property type="entry name" value="EF_hand_dom"/>
</dbReference>
<feature type="non-terminal residue" evidence="4">
    <location>
        <position position="1"/>
    </location>
</feature>
<sequence>QKALAELEELFNHFDQDGSGELSTAEVGELLGTMGTNLMPEELEKLVKLMDKDGSGEISLDELASVMLSKRQMTNKNIKLTEVGEELFAMFDKDGKGEISLDEMIETFESIGKNWDMDDVVSFFELIDLDGSKSINKQEF</sequence>
<dbReference type="PANTHER" id="PTHR23050">
    <property type="entry name" value="CALCIUM BINDING PROTEIN"/>
    <property type="match status" value="1"/>
</dbReference>
<feature type="domain" description="EF-hand" evidence="3">
    <location>
        <begin position="38"/>
        <end position="73"/>
    </location>
</feature>
<reference evidence="5" key="3">
    <citation type="submission" date="2015-06" db="UniProtKB">
        <authorList>
            <consortium name="EnsemblProtists"/>
        </authorList>
    </citation>
    <scope>IDENTIFICATION</scope>
</reference>
<accession>L1JAM7</accession>
<dbReference type="AlphaFoldDB" id="L1JAM7"/>
<dbReference type="FunFam" id="1.10.238.10:FF:000178">
    <property type="entry name" value="Calmodulin-2 A"/>
    <property type="match status" value="1"/>
</dbReference>
<evidence type="ECO:0000313" key="4">
    <source>
        <dbReference type="EMBL" id="EKX45154.1"/>
    </source>
</evidence>
<dbReference type="KEGG" id="gtt:GUITHDRAFT_43922"/>
<dbReference type="STRING" id="905079.L1JAM7"/>
<dbReference type="Proteomes" id="UP000011087">
    <property type="component" value="Unassembled WGS sequence"/>
</dbReference>
<gene>
    <name evidence="4" type="ORF">GUITHDRAFT_43922</name>
</gene>
<dbReference type="GO" id="GO:0043226">
    <property type="term" value="C:organelle"/>
    <property type="evidence" value="ECO:0007669"/>
    <property type="project" value="UniProtKB-ARBA"/>
</dbReference>
<feature type="non-terminal residue" evidence="4">
    <location>
        <position position="140"/>
    </location>
</feature>
<evidence type="ECO:0000256" key="1">
    <source>
        <dbReference type="ARBA" id="ARBA00022737"/>
    </source>
</evidence>
<dbReference type="SUPFAM" id="SSF47473">
    <property type="entry name" value="EF-hand"/>
    <property type="match status" value="1"/>
</dbReference>
<evidence type="ECO:0000259" key="3">
    <source>
        <dbReference type="PROSITE" id="PS50222"/>
    </source>
</evidence>
<name>L1JAM7_GUITC</name>
<dbReference type="eggNOG" id="KOG0027">
    <property type="taxonomic scope" value="Eukaryota"/>
</dbReference>
<dbReference type="Gene3D" id="1.10.238.10">
    <property type="entry name" value="EF-hand"/>
    <property type="match status" value="2"/>
</dbReference>
<dbReference type="HOGENOM" id="CLU_061288_2_1_1"/>
<feature type="domain" description="EF-hand" evidence="3">
    <location>
        <begin position="115"/>
        <end position="140"/>
    </location>
</feature>
<reference evidence="6" key="2">
    <citation type="submission" date="2012-11" db="EMBL/GenBank/DDBJ databases">
        <authorList>
            <person name="Kuo A."/>
            <person name="Curtis B.A."/>
            <person name="Tanifuji G."/>
            <person name="Burki F."/>
            <person name="Gruber A."/>
            <person name="Irimia M."/>
            <person name="Maruyama S."/>
            <person name="Arias M.C."/>
            <person name="Ball S.G."/>
            <person name="Gile G.H."/>
            <person name="Hirakawa Y."/>
            <person name="Hopkins J.F."/>
            <person name="Rensing S.A."/>
            <person name="Schmutz J."/>
            <person name="Symeonidi A."/>
            <person name="Elias M."/>
            <person name="Eveleigh R.J."/>
            <person name="Herman E.K."/>
            <person name="Klute M.J."/>
            <person name="Nakayama T."/>
            <person name="Obornik M."/>
            <person name="Reyes-Prieto A."/>
            <person name="Armbrust E.V."/>
            <person name="Aves S.J."/>
            <person name="Beiko R.G."/>
            <person name="Coutinho P."/>
            <person name="Dacks J.B."/>
            <person name="Durnford D.G."/>
            <person name="Fast N.M."/>
            <person name="Green B.R."/>
            <person name="Grisdale C."/>
            <person name="Hempe F."/>
            <person name="Henrissat B."/>
            <person name="Hoppner M.P."/>
            <person name="Ishida K.-I."/>
            <person name="Kim E."/>
            <person name="Koreny L."/>
            <person name="Kroth P.G."/>
            <person name="Liu Y."/>
            <person name="Malik S.-B."/>
            <person name="Maier U.G."/>
            <person name="McRose D."/>
            <person name="Mock T."/>
            <person name="Neilson J.A."/>
            <person name="Onodera N.T."/>
            <person name="Poole A.M."/>
            <person name="Pritham E.J."/>
            <person name="Richards T.A."/>
            <person name="Rocap G."/>
            <person name="Roy S.W."/>
            <person name="Sarai C."/>
            <person name="Schaack S."/>
            <person name="Shirato S."/>
            <person name="Slamovits C.H."/>
            <person name="Spencer D.F."/>
            <person name="Suzuki S."/>
            <person name="Worden A.Z."/>
            <person name="Zauner S."/>
            <person name="Barry K."/>
            <person name="Bell C."/>
            <person name="Bharti A.K."/>
            <person name="Crow J.A."/>
            <person name="Grimwood J."/>
            <person name="Kramer R."/>
            <person name="Lindquist E."/>
            <person name="Lucas S."/>
            <person name="Salamov A."/>
            <person name="McFadden G.I."/>
            <person name="Lane C.E."/>
            <person name="Keeling P.J."/>
            <person name="Gray M.W."/>
            <person name="Grigoriev I.V."/>
            <person name="Archibald J.M."/>
        </authorList>
    </citation>
    <scope>NUCLEOTIDE SEQUENCE</scope>
    <source>
        <strain evidence="6">CCMP2712</strain>
    </source>
</reference>
<feature type="domain" description="EF-hand" evidence="3">
    <location>
        <begin position="2"/>
        <end position="37"/>
    </location>
</feature>
<evidence type="ECO:0000313" key="6">
    <source>
        <dbReference type="Proteomes" id="UP000011087"/>
    </source>
</evidence>
<dbReference type="SMART" id="SM00054">
    <property type="entry name" value="EFh"/>
    <property type="match status" value="3"/>
</dbReference>
<keyword evidence="2" id="KW-0106">Calcium</keyword>
<dbReference type="EnsemblProtists" id="EKX45154">
    <property type="protein sequence ID" value="EKX45154"/>
    <property type="gene ID" value="GUITHDRAFT_43922"/>
</dbReference>
<reference evidence="4 6" key="1">
    <citation type="journal article" date="2012" name="Nature">
        <title>Algal genomes reveal evolutionary mosaicism and the fate of nucleomorphs.</title>
        <authorList>
            <consortium name="DOE Joint Genome Institute"/>
            <person name="Curtis B.A."/>
            <person name="Tanifuji G."/>
            <person name="Burki F."/>
            <person name="Gruber A."/>
            <person name="Irimia M."/>
            <person name="Maruyama S."/>
            <person name="Arias M.C."/>
            <person name="Ball S.G."/>
            <person name="Gile G.H."/>
            <person name="Hirakawa Y."/>
            <person name="Hopkins J.F."/>
            <person name="Kuo A."/>
            <person name="Rensing S.A."/>
            <person name="Schmutz J."/>
            <person name="Symeonidi A."/>
            <person name="Elias M."/>
            <person name="Eveleigh R.J."/>
            <person name="Herman E.K."/>
            <person name="Klute M.J."/>
            <person name="Nakayama T."/>
            <person name="Obornik M."/>
            <person name="Reyes-Prieto A."/>
            <person name="Armbrust E.V."/>
            <person name="Aves S.J."/>
            <person name="Beiko R.G."/>
            <person name="Coutinho P."/>
            <person name="Dacks J.B."/>
            <person name="Durnford D.G."/>
            <person name="Fast N.M."/>
            <person name="Green B.R."/>
            <person name="Grisdale C.J."/>
            <person name="Hempel F."/>
            <person name="Henrissat B."/>
            <person name="Hoppner M.P."/>
            <person name="Ishida K."/>
            <person name="Kim E."/>
            <person name="Koreny L."/>
            <person name="Kroth P.G."/>
            <person name="Liu Y."/>
            <person name="Malik S.B."/>
            <person name="Maier U.G."/>
            <person name="McRose D."/>
            <person name="Mock T."/>
            <person name="Neilson J.A."/>
            <person name="Onodera N.T."/>
            <person name="Poole A.M."/>
            <person name="Pritham E.J."/>
            <person name="Richards T.A."/>
            <person name="Rocap G."/>
            <person name="Roy S.W."/>
            <person name="Sarai C."/>
            <person name="Schaack S."/>
            <person name="Shirato S."/>
            <person name="Slamovits C.H."/>
            <person name="Spencer D.F."/>
            <person name="Suzuki S."/>
            <person name="Worden A.Z."/>
            <person name="Zauner S."/>
            <person name="Barry K."/>
            <person name="Bell C."/>
            <person name="Bharti A.K."/>
            <person name="Crow J.A."/>
            <person name="Grimwood J."/>
            <person name="Kramer R."/>
            <person name="Lindquist E."/>
            <person name="Lucas S."/>
            <person name="Salamov A."/>
            <person name="McFadden G.I."/>
            <person name="Lane C.E."/>
            <person name="Keeling P.J."/>
            <person name="Gray M.W."/>
            <person name="Grigoriev I.V."/>
            <person name="Archibald J.M."/>
        </authorList>
    </citation>
    <scope>NUCLEOTIDE SEQUENCE</scope>
    <source>
        <strain evidence="4 6">CCMP2712</strain>
    </source>
</reference>
<feature type="domain" description="EF-hand" evidence="3">
    <location>
        <begin position="79"/>
        <end position="114"/>
    </location>
</feature>
<dbReference type="PaxDb" id="55529-EKX45154"/>
<evidence type="ECO:0000313" key="5">
    <source>
        <dbReference type="EnsemblProtists" id="EKX45154"/>
    </source>
</evidence>
<dbReference type="RefSeq" id="XP_005832134.1">
    <property type="nucleotide sequence ID" value="XM_005832077.1"/>
</dbReference>
<dbReference type="OrthoDB" id="26525at2759"/>
<dbReference type="GeneID" id="17301947"/>
<protein>
    <recommendedName>
        <fullName evidence="3">EF-hand domain-containing protein</fullName>
    </recommendedName>
</protein>
<dbReference type="InterPro" id="IPR011992">
    <property type="entry name" value="EF-hand-dom_pair"/>
</dbReference>
<organism evidence="4">
    <name type="scientific">Guillardia theta (strain CCMP2712)</name>
    <name type="common">Cryptophyte</name>
    <dbReference type="NCBI Taxonomy" id="905079"/>
    <lineage>
        <taxon>Eukaryota</taxon>
        <taxon>Cryptophyceae</taxon>
        <taxon>Pyrenomonadales</taxon>
        <taxon>Geminigeraceae</taxon>
        <taxon>Guillardia</taxon>
    </lineage>
</organism>
<dbReference type="OMA" id="IMEDVDT"/>
<dbReference type="PROSITE" id="PS50222">
    <property type="entry name" value="EF_HAND_2"/>
    <property type="match status" value="4"/>
</dbReference>